<organism evidence="1 2">
    <name type="scientific">Coccidioides immitis (strain RS)</name>
    <name type="common">Valley fever fungus</name>
    <dbReference type="NCBI Taxonomy" id="246410"/>
    <lineage>
        <taxon>Eukaryota</taxon>
        <taxon>Fungi</taxon>
        <taxon>Dikarya</taxon>
        <taxon>Ascomycota</taxon>
        <taxon>Pezizomycotina</taxon>
        <taxon>Eurotiomycetes</taxon>
        <taxon>Eurotiomycetidae</taxon>
        <taxon>Onygenales</taxon>
        <taxon>Onygenaceae</taxon>
        <taxon>Coccidioides</taxon>
    </lineage>
</organism>
<dbReference type="GeneID" id="24164416"/>
<dbReference type="AlphaFoldDB" id="J3KJ50"/>
<dbReference type="RefSeq" id="XP_001247634.2">
    <property type="nucleotide sequence ID" value="XM_001247633.2"/>
</dbReference>
<dbReference type="VEuPathDB" id="FungiDB:CIMG_12789"/>
<evidence type="ECO:0000313" key="2">
    <source>
        <dbReference type="Proteomes" id="UP000001261"/>
    </source>
</evidence>
<name>J3KJ50_COCIM</name>
<reference evidence="2" key="1">
    <citation type="journal article" date="2009" name="Genome Res.">
        <title>Comparative genomic analyses of the human fungal pathogens Coccidioides and their relatives.</title>
        <authorList>
            <person name="Sharpton T.J."/>
            <person name="Stajich J.E."/>
            <person name="Rounsley S.D."/>
            <person name="Gardner M.J."/>
            <person name="Wortman J.R."/>
            <person name="Jordar V.S."/>
            <person name="Maiti R."/>
            <person name="Kodira C.D."/>
            <person name="Neafsey D.E."/>
            <person name="Zeng Q."/>
            <person name="Hung C.-Y."/>
            <person name="McMahan C."/>
            <person name="Muszewska A."/>
            <person name="Grynberg M."/>
            <person name="Mandel M.A."/>
            <person name="Kellner E.M."/>
            <person name="Barker B.M."/>
            <person name="Galgiani J.N."/>
            <person name="Orbach M.J."/>
            <person name="Kirkland T.N."/>
            <person name="Cole G.T."/>
            <person name="Henn M.R."/>
            <person name="Birren B.W."/>
            <person name="Taylor J.W."/>
        </authorList>
    </citation>
    <scope>NUCLEOTIDE SEQUENCE [LARGE SCALE GENOMIC DNA]</scope>
    <source>
        <strain evidence="2">RS</strain>
    </source>
</reference>
<gene>
    <name evidence="1" type="ORF">CIMG_12789</name>
</gene>
<accession>J3KJ50</accession>
<protein>
    <submittedName>
        <fullName evidence="1">Uncharacterized protein</fullName>
    </submittedName>
</protein>
<dbReference type="InParanoid" id="J3KJ50"/>
<proteinExistence type="predicted"/>
<evidence type="ECO:0000313" key="1">
    <source>
        <dbReference type="EMBL" id="EAS36051.3"/>
    </source>
</evidence>
<keyword evidence="2" id="KW-1185">Reference proteome</keyword>
<dbReference type="Proteomes" id="UP000001261">
    <property type="component" value="Unassembled WGS sequence"/>
</dbReference>
<dbReference type="KEGG" id="cim:CIMG_12789"/>
<dbReference type="EMBL" id="GG704911">
    <property type="protein sequence ID" value="EAS36051.3"/>
    <property type="molecule type" value="Genomic_DNA"/>
</dbReference>
<reference evidence="2" key="2">
    <citation type="journal article" date="2010" name="Genome Res.">
        <title>Population genomic sequencing of Coccidioides fungi reveals recent hybridization and transposon control.</title>
        <authorList>
            <person name="Neafsey D.E."/>
            <person name="Barker B.M."/>
            <person name="Sharpton T.J."/>
            <person name="Stajich J.E."/>
            <person name="Park D.J."/>
            <person name="Whiston E."/>
            <person name="Hung C.-Y."/>
            <person name="McMahan C."/>
            <person name="White J."/>
            <person name="Sykes S."/>
            <person name="Heiman D."/>
            <person name="Young S."/>
            <person name="Zeng Q."/>
            <person name="Abouelleil A."/>
            <person name="Aftuck L."/>
            <person name="Bessette D."/>
            <person name="Brown A."/>
            <person name="FitzGerald M."/>
            <person name="Lui A."/>
            <person name="Macdonald J.P."/>
            <person name="Priest M."/>
            <person name="Orbach M.J."/>
            <person name="Galgiani J.N."/>
            <person name="Kirkland T.N."/>
            <person name="Cole G.T."/>
            <person name="Birren B.W."/>
            <person name="Henn M.R."/>
            <person name="Taylor J.W."/>
            <person name="Rounsley S.D."/>
        </authorList>
    </citation>
    <scope>GENOME REANNOTATION</scope>
    <source>
        <strain evidence="2">RS</strain>
    </source>
</reference>
<sequence length="170" mass="19079">MSVTYLMCTFPEVNIDIVIVLQATLSGREQHDIRVWRGYIAVDLELACHVPSLPLEVVDFLNLFLAERSGWRISGCQGWRRAPLVFMWHTPTPFAHSSPSCLRSVMQCTAFCYDSTLSSPLRINLLKRIARLGKGVAQLVCHIDYSGKIQVPFALTSICALRRDIESAIA</sequence>